<keyword evidence="1" id="KW-1133">Transmembrane helix</keyword>
<organism evidence="2 3">
    <name type="scientific">Collybia nuda</name>
    <dbReference type="NCBI Taxonomy" id="64659"/>
    <lineage>
        <taxon>Eukaryota</taxon>
        <taxon>Fungi</taxon>
        <taxon>Dikarya</taxon>
        <taxon>Basidiomycota</taxon>
        <taxon>Agaricomycotina</taxon>
        <taxon>Agaricomycetes</taxon>
        <taxon>Agaricomycetidae</taxon>
        <taxon>Agaricales</taxon>
        <taxon>Tricholomatineae</taxon>
        <taxon>Clitocybaceae</taxon>
        <taxon>Collybia</taxon>
    </lineage>
</organism>
<evidence type="ECO:0000313" key="2">
    <source>
        <dbReference type="EMBL" id="KAF9464121.1"/>
    </source>
</evidence>
<comment type="caution">
    <text evidence="2">The sequence shown here is derived from an EMBL/GenBank/DDBJ whole genome shotgun (WGS) entry which is preliminary data.</text>
</comment>
<dbReference type="Proteomes" id="UP000807353">
    <property type="component" value="Unassembled WGS sequence"/>
</dbReference>
<name>A0A9P6CFH3_9AGAR</name>
<evidence type="ECO:0000313" key="3">
    <source>
        <dbReference type="Proteomes" id="UP000807353"/>
    </source>
</evidence>
<feature type="transmembrane region" description="Helical" evidence="1">
    <location>
        <begin position="123"/>
        <end position="141"/>
    </location>
</feature>
<proteinExistence type="predicted"/>
<keyword evidence="1" id="KW-0812">Transmembrane</keyword>
<sequence length="155" mass="16654">MSIPNIIPFQSFQSTSTLRALLKLPSTKVSTMKFFTAATAALVVFAGMVAAAPETEAAQVVDKRACTPAPSGCLAMFTNVMAALALLAIMAQGIHADSATSCRAEHFNDQLQSKVGDTNITSLASYILQCSMFRIILFVYYERFPVSVMEPMTTA</sequence>
<protein>
    <submittedName>
        <fullName evidence="2">Uncharacterized protein</fullName>
    </submittedName>
</protein>
<accession>A0A9P6CFH3</accession>
<reference evidence="2" key="1">
    <citation type="submission" date="2020-11" db="EMBL/GenBank/DDBJ databases">
        <authorList>
            <consortium name="DOE Joint Genome Institute"/>
            <person name="Ahrendt S."/>
            <person name="Riley R."/>
            <person name="Andreopoulos W."/>
            <person name="Labutti K."/>
            <person name="Pangilinan J."/>
            <person name="Ruiz-Duenas F.J."/>
            <person name="Barrasa J.M."/>
            <person name="Sanchez-Garcia M."/>
            <person name="Camarero S."/>
            <person name="Miyauchi S."/>
            <person name="Serrano A."/>
            <person name="Linde D."/>
            <person name="Babiker R."/>
            <person name="Drula E."/>
            <person name="Ayuso-Fernandez I."/>
            <person name="Pacheco R."/>
            <person name="Padilla G."/>
            <person name="Ferreira P."/>
            <person name="Barriuso J."/>
            <person name="Kellner H."/>
            <person name="Castanera R."/>
            <person name="Alfaro M."/>
            <person name="Ramirez L."/>
            <person name="Pisabarro A.G."/>
            <person name="Kuo A."/>
            <person name="Tritt A."/>
            <person name="Lipzen A."/>
            <person name="He G."/>
            <person name="Yan M."/>
            <person name="Ng V."/>
            <person name="Cullen D."/>
            <person name="Martin F."/>
            <person name="Rosso M.-N."/>
            <person name="Henrissat B."/>
            <person name="Hibbett D."/>
            <person name="Martinez A.T."/>
            <person name="Grigoriev I.V."/>
        </authorList>
    </citation>
    <scope>NUCLEOTIDE SEQUENCE</scope>
    <source>
        <strain evidence="2">CBS 247.69</strain>
    </source>
</reference>
<keyword evidence="3" id="KW-1185">Reference proteome</keyword>
<gene>
    <name evidence="2" type="ORF">BDZ94DRAFT_1321239</name>
</gene>
<dbReference type="AlphaFoldDB" id="A0A9P6CFH3"/>
<keyword evidence="1" id="KW-0472">Membrane</keyword>
<evidence type="ECO:0000256" key="1">
    <source>
        <dbReference type="SAM" id="Phobius"/>
    </source>
</evidence>
<feature type="transmembrane region" description="Helical" evidence="1">
    <location>
        <begin position="34"/>
        <end position="52"/>
    </location>
</feature>
<feature type="transmembrane region" description="Helical" evidence="1">
    <location>
        <begin position="73"/>
        <end position="91"/>
    </location>
</feature>
<dbReference type="EMBL" id="MU150256">
    <property type="protein sequence ID" value="KAF9464121.1"/>
    <property type="molecule type" value="Genomic_DNA"/>
</dbReference>